<organism evidence="1 2">
    <name type="scientific">Acanthoscelides obtectus</name>
    <name type="common">Bean weevil</name>
    <name type="synonym">Bruchus obtectus</name>
    <dbReference type="NCBI Taxonomy" id="200917"/>
    <lineage>
        <taxon>Eukaryota</taxon>
        <taxon>Metazoa</taxon>
        <taxon>Ecdysozoa</taxon>
        <taxon>Arthropoda</taxon>
        <taxon>Hexapoda</taxon>
        <taxon>Insecta</taxon>
        <taxon>Pterygota</taxon>
        <taxon>Neoptera</taxon>
        <taxon>Endopterygota</taxon>
        <taxon>Coleoptera</taxon>
        <taxon>Polyphaga</taxon>
        <taxon>Cucujiformia</taxon>
        <taxon>Chrysomeloidea</taxon>
        <taxon>Chrysomelidae</taxon>
        <taxon>Bruchinae</taxon>
        <taxon>Bruchini</taxon>
        <taxon>Acanthoscelides</taxon>
    </lineage>
</organism>
<evidence type="ECO:0000313" key="1">
    <source>
        <dbReference type="EMBL" id="CAH1989523.1"/>
    </source>
</evidence>
<sequence length="25" mass="2783">MPYRATMARQVSTCVFDSHSGKPRG</sequence>
<dbReference type="AlphaFoldDB" id="A0A9P0PKQ9"/>
<accession>A0A9P0PKQ9</accession>
<gene>
    <name evidence="1" type="ORF">ACAOBT_LOCUS19083</name>
</gene>
<dbReference type="Proteomes" id="UP001152888">
    <property type="component" value="Unassembled WGS sequence"/>
</dbReference>
<name>A0A9P0PKQ9_ACAOB</name>
<keyword evidence="2" id="KW-1185">Reference proteome</keyword>
<comment type="caution">
    <text evidence="1">The sequence shown here is derived from an EMBL/GenBank/DDBJ whole genome shotgun (WGS) entry which is preliminary data.</text>
</comment>
<protein>
    <submittedName>
        <fullName evidence="1">Uncharacterized protein</fullName>
    </submittedName>
</protein>
<proteinExistence type="predicted"/>
<evidence type="ECO:0000313" key="2">
    <source>
        <dbReference type="Proteomes" id="UP001152888"/>
    </source>
</evidence>
<reference evidence="1" key="1">
    <citation type="submission" date="2022-03" db="EMBL/GenBank/DDBJ databases">
        <authorList>
            <person name="Sayadi A."/>
        </authorList>
    </citation>
    <scope>NUCLEOTIDE SEQUENCE</scope>
</reference>
<dbReference type="EMBL" id="CAKOFQ010007065">
    <property type="protein sequence ID" value="CAH1989523.1"/>
    <property type="molecule type" value="Genomic_DNA"/>
</dbReference>